<evidence type="ECO:0000313" key="2">
    <source>
        <dbReference type="EMBL" id="AMP12655.1"/>
    </source>
</evidence>
<gene>
    <name evidence="2" type="ORF">CPter291_0365</name>
</gene>
<sequence length="61" mass="6510">MAIDGRNYPFAGADSRGERAAVLYSLIGTAKLNGVAPEACLRHVLANIADHPVNRVDDFLS</sequence>
<reference evidence="2 3" key="1">
    <citation type="submission" date="2015-11" db="EMBL/GenBank/DDBJ databases">
        <title>Exploring the genomic traits of fungus-feeding bacterial genus Collimonas.</title>
        <authorList>
            <person name="Song C."/>
            <person name="Schmidt R."/>
            <person name="de Jager V."/>
            <person name="Krzyzanowska D."/>
            <person name="Jongedijk E."/>
            <person name="Cankar K."/>
            <person name="Beekwilder J."/>
            <person name="van Veen A."/>
            <person name="de Boer W."/>
            <person name="van Veen J.A."/>
            <person name="Garbeva P."/>
        </authorList>
    </citation>
    <scope>NUCLEOTIDE SEQUENCE [LARGE SCALE GENOMIC DNA]</scope>
    <source>
        <strain evidence="2 3">Ter291</strain>
    </source>
</reference>
<dbReference type="Proteomes" id="UP000074914">
    <property type="component" value="Chromosome"/>
</dbReference>
<name>A0ABM5Z0V1_9BURK</name>
<dbReference type="EMBL" id="CP013236">
    <property type="protein sequence ID" value="AMP12655.1"/>
    <property type="molecule type" value="Genomic_DNA"/>
</dbReference>
<dbReference type="Pfam" id="PF13817">
    <property type="entry name" value="DDE_Tnp_IS66_C"/>
    <property type="match status" value="1"/>
</dbReference>
<keyword evidence="3" id="KW-1185">Reference proteome</keyword>
<dbReference type="InterPro" id="IPR039552">
    <property type="entry name" value="IS66_C"/>
</dbReference>
<organism evidence="2 3">
    <name type="scientific">Collimonas pratensis</name>
    <dbReference type="NCBI Taxonomy" id="279113"/>
    <lineage>
        <taxon>Bacteria</taxon>
        <taxon>Pseudomonadati</taxon>
        <taxon>Pseudomonadota</taxon>
        <taxon>Betaproteobacteria</taxon>
        <taxon>Burkholderiales</taxon>
        <taxon>Oxalobacteraceae</taxon>
        <taxon>Collimonas</taxon>
    </lineage>
</organism>
<accession>A0ABM5Z0V1</accession>
<proteinExistence type="predicted"/>
<protein>
    <submittedName>
        <fullName evidence="2">Transposase</fullName>
    </submittedName>
</protein>
<feature type="domain" description="Transposase IS66 C-terminal" evidence="1">
    <location>
        <begin position="25"/>
        <end position="60"/>
    </location>
</feature>
<evidence type="ECO:0000259" key="1">
    <source>
        <dbReference type="Pfam" id="PF13817"/>
    </source>
</evidence>
<evidence type="ECO:0000313" key="3">
    <source>
        <dbReference type="Proteomes" id="UP000074914"/>
    </source>
</evidence>